<feature type="compositionally biased region" description="Polar residues" evidence="1">
    <location>
        <begin position="426"/>
        <end position="438"/>
    </location>
</feature>
<dbReference type="HOGENOM" id="CLU_377708_0_0_1"/>
<dbReference type="AlphaFoldDB" id="F4SB68"/>
<dbReference type="GeneID" id="18925108"/>
<dbReference type="InParanoid" id="F4SB68"/>
<reference evidence="3" key="1">
    <citation type="journal article" date="2011" name="Proc. Natl. Acad. Sci. U.S.A.">
        <title>Obligate biotrophy features unraveled by the genomic analysis of rust fungi.</title>
        <authorList>
            <person name="Duplessis S."/>
            <person name="Cuomo C.A."/>
            <person name="Lin Y.-C."/>
            <person name="Aerts A."/>
            <person name="Tisserant E."/>
            <person name="Veneault-Fourrey C."/>
            <person name="Joly D.L."/>
            <person name="Hacquard S."/>
            <person name="Amselem J."/>
            <person name="Cantarel B.L."/>
            <person name="Chiu R."/>
            <person name="Coutinho P.M."/>
            <person name="Feau N."/>
            <person name="Field M."/>
            <person name="Frey P."/>
            <person name="Gelhaye E."/>
            <person name="Goldberg J."/>
            <person name="Grabherr M.G."/>
            <person name="Kodira C.D."/>
            <person name="Kohler A."/>
            <person name="Kuees U."/>
            <person name="Lindquist E.A."/>
            <person name="Lucas S.M."/>
            <person name="Mago R."/>
            <person name="Mauceli E."/>
            <person name="Morin E."/>
            <person name="Murat C."/>
            <person name="Pangilinan J.L."/>
            <person name="Park R."/>
            <person name="Pearson M."/>
            <person name="Quesneville H."/>
            <person name="Rouhier N."/>
            <person name="Sakthikumar S."/>
            <person name="Salamov A.A."/>
            <person name="Schmutz J."/>
            <person name="Selles B."/>
            <person name="Shapiro H."/>
            <person name="Tanguay P."/>
            <person name="Tuskan G.A."/>
            <person name="Henrissat B."/>
            <person name="Van de Peer Y."/>
            <person name="Rouze P."/>
            <person name="Ellis J.G."/>
            <person name="Dodds P.N."/>
            <person name="Schein J.E."/>
            <person name="Zhong S."/>
            <person name="Hamelin R.C."/>
            <person name="Grigoriev I.V."/>
            <person name="Szabo L.J."/>
            <person name="Martin F."/>
        </authorList>
    </citation>
    <scope>NUCLEOTIDE SEQUENCE [LARGE SCALE GENOMIC DNA]</scope>
    <source>
        <strain evidence="3">98AG31 / pathotype 3-4-7</strain>
    </source>
</reference>
<sequence length="734" mass="78398">MKTNGCVSSSPLTNCGPKFAAKEPVQLFGASLWIANIEYSPEVSLTSNTSSRAYNTESNSQLLGSTIAHNLSKSNINEGSVKPQNSIISANTSRTVKTSKVISSSSNSTDCLCDQEGNSLINGTHTNYSNVRVPSLKTNDVTGFSRIPLDLLHPDNSVKKSQTLQDSSKTAKTDDIARFSRIPLDLLYPGGTVEKNQPLQDNTQNALMGSENVGYNATDHLHAQTIDESDDNNQPLLSQISSTRTSKTTGAIQSQTLKTMDGGQNTPVTNDKNLSASSNLSSPLSDSPSKDVDPQVVESVDTDTSTNKLDSIKEISPDLVNNTRLVIYEEDDDGEDEKNEHKKPYETSSAAEKVSDTDKLSMENSVNEVLAALNMSQMGISTKSHDRPLFLGLEKNGEIQPIKSLNVSVSSDDEPDHSEKEKEKPSQSQSPNITNATVDGSNTNQDSQSSSINSTITSNSTSGNSAYQPSSSIGDNTVGDHGSDEHKDTQTENASSNSNASVNVTQVQGATEASKSENVNESSDNQGKVEESNQYSDSPKPPSESENKDSISSSIDSVSATPASTLIRRQISPSLISSDASNPAMGLDSSSPQPLQALNPEPYPELISPPIHSYSKGICGEYDGEADYAVCLWSGSDETGADASKSGWLNTAITGNCGKRIKVARPGSPFIIARLMDGCSFEIKDPSIACNQIFLSKQVFLSMKPTRKELITGTLEGGVIWDFLTSSDQNSVPV</sequence>
<feature type="compositionally biased region" description="Low complexity" evidence="1">
    <location>
        <begin position="270"/>
        <end position="287"/>
    </location>
</feature>
<dbReference type="Proteomes" id="UP000001072">
    <property type="component" value="Unassembled WGS sequence"/>
</dbReference>
<evidence type="ECO:0000313" key="2">
    <source>
        <dbReference type="EMBL" id="EGF98094.1"/>
    </source>
</evidence>
<feature type="region of interest" description="Disordered" evidence="1">
    <location>
        <begin position="402"/>
        <end position="602"/>
    </location>
</feature>
<dbReference type="RefSeq" id="XP_007418631.1">
    <property type="nucleotide sequence ID" value="XM_007418569.1"/>
</dbReference>
<dbReference type="OrthoDB" id="10484446at2759"/>
<feature type="compositionally biased region" description="Polar residues" evidence="1">
    <location>
        <begin position="232"/>
        <end position="269"/>
    </location>
</feature>
<evidence type="ECO:0000313" key="3">
    <source>
        <dbReference type="Proteomes" id="UP000001072"/>
    </source>
</evidence>
<dbReference type="CDD" id="cd22191">
    <property type="entry name" value="DPBB_RlpA_EXP_N-like"/>
    <property type="match status" value="1"/>
</dbReference>
<keyword evidence="3" id="KW-1185">Reference proteome</keyword>
<accession>F4SB68</accession>
<protein>
    <submittedName>
        <fullName evidence="2">Uncharacterized protein</fullName>
    </submittedName>
</protein>
<feature type="compositionally biased region" description="Low complexity" evidence="1">
    <location>
        <begin position="493"/>
        <end position="504"/>
    </location>
</feature>
<feature type="compositionally biased region" description="Basic and acidic residues" evidence="1">
    <location>
        <begin position="481"/>
        <end position="490"/>
    </location>
</feature>
<organism evidence="3">
    <name type="scientific">Melampsora larici-populina (strain 98AG31 / pathotype 3-4-7)</name>
    <name type="common">Poplar leaf rust fungus</name>
    <dbReference type="NCBI Taxonomy" id="747676"/>
    <lineage>
        <taxon>Eukaryota</taxon>
        <taxon>Fungi</taxon>
        <taxon>Dikarya</taxon>
        <taxon>Basidiomycota</taxon>
        <taxon>Pucciniomycotina</taxon>
        <taxon>Pucciniomycetes</taxon>
        <taxon>Pucciniales</taxon>
        <taxon>Melampsoraceae</taxon>
        <taxon>Melampsora</taxon>
    </lineage>
</organism>
<feature type="compositionally biased region" description="Polar residues" evidence="1">
    <location>
        <begin position="466"/>
        <end position="475"/>
    </location>
</feature>
<feature type="compositionally biased region" description="Low complexity" evidence="1">
    <location>
        <begin position="550"/>
        <end position="564"/>
    </location>
</feature>
<feature type="compositionally biased region" description="Polar residues" evidence="1">
    <location>
        <begin position="505"/>
        <end position="537"/>
    </location>
</feature>
<feature type="region of interest" description="Disordered" evidence="1">
    <location>
        <begin position="329"/>
        <end position="360"/>
    </location>
</feature>
<feature type="compositionally biased region" description="Polar residues" evidence="1">
    <location>
        <begin position="571"/>
        <end position="581"/>
    </location>
</feature>
<name>F4SB68_MELLP</name>
<dbReference type="KEGG" id="mlr:MELLADRAFT_113831"/>
<feature type="compositionally biased region" description="Low complexity" evidence="1">
    <location>
        <begin position="439"/>
        <end position="465"/>
    </location>
</feature>
<gene>
    <name evidence="2" type="ORF">MELLADRAFT_113831</name>
</gene>
<dbReference type="VEuPathDB" id="FungiDB:MELLADRAFT_113831"/>
<evidence type="ECO:0000256" key="1">
    <source>
        <dbReference type="SAM" id="MobiDB-lite"/>
    </source>
</evidence>
<dbReference type="EMBL" id="GL883185">
    <property type="protein sequence ID" value="EGF98094.1"/>
    <property type="molecule type" value="Genomic_DNA"/>
</dbReference>
<feature type="region of interest" description="Disordered" evidence="1">
    <location>
        <begin position="226"/>
        <end position="306"/>
    </location>
</feature>
<proteinExistence type="predicted"/>